<feature type="transmembrane region" description="Helical" evidence="6">
    <location>
        <begin position="133"/>
        <end position="152"/>
    </location>
</feature>
<keyword evidence="3 6" id="KW-0812">Transmembrane</keyword>
<evidence type="ECO:0000256" key="2">
    <source>
        <dbReference type="ARBA" id="ARBA00022475"/>
    </source>
</evidence>
<feature type="transmembrane region" description="Helical" evidence="6">
    <location>
        <begin position="85"/>
        <end position="104"/>
    </location>
</feature>
<organism evidence="7 8">
    <name type="scientific">Undibacter mobilis</name>
    <dbReference type="NCBI Taxonomy" id="2292256"/>
    <lineage>
        <taxon>Bacteria</taxon>
        <taxon>Pseudomonadati</taxon>
        <taxon>Pseudomonadota</taxon>
        <taxon>Alphaproteobacteria</taxon>
        <taxon>Hyphomicrobiales</taxon>
        <taxon>Nitrobacteraceae</taxon>
        <taxon>Undibacter</taxon>
    </lineage>
</organism>
<accession>A0A371BBN8</accession>
<evidence type="ECO:0000256" key="3">
    <source>
        <dbReference type="ARBA" id="ARBA00022692"/>
    </source>
</evidence>
<feature type="transmembrane region" description="Helical" evidence="6">
    <location>
        <begin position="7"/>
        <end position="31"/>
    </location>
</feature>
<keyword evidence="2" id="KW-1003">Cell membrane</keyword>
<feature type="transmembrane region" description="Helical" evidence="6">
    <location>
        <begin position="217"/>
        <end position="241"/>
    </location>
</feature>
<dbReference type="PANTHER" id="PTHR30482:SF20">
    <property type="entry name" value="HIGH-AFFINITY BRANCHED-CHAIN AMINO ACID TRANSPORT SYSTEM PERMEASE PROTEIN LIVM"/>
    <property type="match status" value="1"/>
</dbReference>
<feature type="transmembrane region" description="Helical" evidence="6">
    <location>
        <begin position="253"/>
        <end position="276"/>
    </location>
</feature>
<proteinExistence type="predicted"/>
<feature type="transmembrane region" description="Helical" evidence="6">
    <location>
        <begin position="184"/>
        <end position="205"/>
    </location>
</feature>
<dbReference type="Pfam" id="PF02653">
    <property type="entry name" value="BPD_transp_2"/>
    <property type="match status" value="1"/>
</dbReference>
<feature type="transmembrane region" description="Helical" evidence="6">
    <location>
        <begin position="110"/>
        <end position="128"/>
    </location>
</feature>
<evidence type="ECO:0000256" key="4">
    <source>
        <dbReference type="ARBA" id="ARBA00022989"/>
    </source>
</evidence>
<evidence type="ECO:0000313" key="8">
    <source>
        <dbReference type="Proteomes" id="UP000263993"/>
    </source>
</evidence>
<dbReference type="PANTHER" id="PTHR30482">
    <property type="entry name" value="HIGH-AFFINITY BRANCHED-CHAIN AMINO ACID TRANSPORT SYSTEM PERMEASE"/>
    <property type="match status" value="1"/>
</dbReference>
<dbReference type="CDD" id="cd06581">
    <property type="entry name" value="TM_PBP1_LivM_like"/>
    <property type="match status" value="1"/>
</dbReference>
<gene>
    <name evidence="7" type="ORF">DXH78_10785</name>
</gene>
<evidence type="ECO:0000256" key="6">
    <source>
        <dbReference type="SAM" id="Phobius"/>
    </source>
</evidence>
<name>A0A371BBN8_9BRAD</name>
<dbReference type="InterPro" id="IPR001851">
    <property type="entry name" value="ABC_transp_permease"/>
</dbReference>
<dbReference type="GO" id="GO:0005886">
    <property type="term" value="C:plasma membrane"/>
    <property type="evidence" value="ECO:0007669"/>
    <property type="project" value="UniProtKB-SubCell"/>
</dbReference>
<comment type="caution">
    <text evidence="7">The sequence shown here is derived from an EMBL/GenBank/DDBJ whole genome shotgun (WGS) entry which is preliminary data.</text>
</comment>
<keyword evidence="5 6" id="KW-0472">Membrane</keyword>
<dbReference type="InterPro" id="IPR043428">
    <property type="entry name" value="LivM-like"/>
</dbReference>
<dbReference type="RefSeq" id="WP_115517030.1">
    <property type="nucleotide sequence ID" value="NZ_QRGO01000001.1"/>
</dbReference>
<dbReference type="Proteomes" id="UP000263993">
    <property type="component" value="Unassembled WGS sequence"/>
</dbReference>
<dbReference type="OrthoDB" id="9814461at2"/>
<dbReference type="AlphaFoldDB" id="A0A371BBN8"/>
<sequence>MNYFLSFVILAEIFSIAALSTNLLIGVIGIFSVAQAAIMGVGAYATALLMMAGVPFPLAALAAIVMCAAINVLSSLPSLRLAGDYFIITSFGTQLVATAVFINWQNLTGGATGLVGIPIAEIGGYAFASSQQFAALATGCLIVIAASFWLLMRSPYGKLLHAIRLNEVAAVAAGRKVLRAKVGVAAVSGAYAGVAGALYATYISFIDPVSFDIHVSVLVLTMLVVGGARTLAGSIIGPFLLQAIPQLLAMIDIPSTIVGPVRQLVYGVILIAFMLWRPQGIAGRKL</sequence>
<evidence type="ECO:0000256" key="1">
    <source>
        <dbReference type="ARBA" id="ARBA00004651"/>
    </source>
</evidence>
<comment type="subcellular location">
    <subcellularLocation>
        <location evidence="1">Cell membrane</location>
        <topology evidence="1">Multi-pass membrane protein</topology>
    </subcellularLocation>
</comment>
<dbReference type="EMBL" id="QRGO01000001">
    <property type="protein sequence ID" value="RDV05006.1"/>
    <property type="molecule type" value="Genomic_DNA"/>
</dbReference>
<keyword evidence="4 6" id="KW-1133">Transmembrane helix</keyword>
<feature type="transmembrane region" description="Helical" evidence="6">
    <location>
        <begin position="43"/>
        <end position="73"/>
    </location>
</feature>
<protein>
    <submittedName>
        <fullName evidence="7">Branched-chain amino acid ABC transporter permease</fullName>
    </submittedName>
</protein>
<dbReference type="GO" id="GO:0015658">
    <property type="term" value="F:branched-chain amino acid transmembrane transporter activity"/>
    <property type="evidence" value="ECO:0007669"/>
    <property type="project" value="InterPro"/>
</dbReference>
<evidence type="ECO:0000256" key="5">
    <source>
        <dbReference type="ARBA" id="ARBA00023136"/>
    </source>
</evidence>
<keyword evidence="8" id="KW-1185">Reference proteome</keyword>
<evidence type="ECO:0000313" key="7">
    <source>
        <dbReference type="EMBL" id="RDV05006.1"/>
    </source>
</evidence>
<reference evidence="8" key="1">
    <citation type="submission" date="2018-08" db="EMBL/GenBank/DDBJ databases">
        <authorList>
            <person name="Kim S.-J."/>
            <person name="Jung G.-Y."/>
        </authorList>
    </citation>
    <scope>NUCLEOTIDE SEQUENCE [LARGE SCALE GENOMIC DNA]</scope>
    <source>
        <strain evidence="8">GY_H</strain>
    </source>
</reference>